<feature type="domain" description="GATA-type" evidence="7">
    <location>
        <begin position="233"/>
        <end position="277"/>
    </location>
</feature>
<dbReference type="OrthoDB" id="515401at2759"/>
<dbReference type="EMBL" id="AZBU02000004">
    <property type="protein sequence ID" value="TKR81646.1"/>
    <property type="molecule type" value="Genomic_DNA"/>
</dbReference>
<evidence type="ECO:0000256" key="5">
    <source>
        <dbReference type="SAM" id="Coils"/>
    </source>
</evidence>
<evidence type="ECO:0000256" key="6">
    <source>
        <dbReference type="SAM" id="MobiDB-lite"/>
    </source>
</evidence>
<dbReference type="GO" id="GO:0008270">
    <property type="term" value="F:zinc ion binding"/>
    <property type="evidence" value="ECO:0007669"/>
    <property type="project" value="UniProtKB-KW"/>
</dbReference>
<keyword evidence="1" id="KW-0805">Transcription regulation</keyword>
<evidence type="ECO:0000256" key="3">
    <source>
        <dbReference type="ARBA" id="ARBA00023242"/>
    </source>
</evidence>
<keyword evidence="9" id="KW-1185">Reference proteome</keyword>
<feature type="coiled-coil region" evidence="5">
    <location>
        <begin position="205"/>
        <end position="232"/>
    </location>
</feature>
<dbReference type="InterPro" id="IPR013088">
    <property type="entry name" value="Znf_NHR/GATA"/>
</dbReference>
<keyword evidence="3" id="KW-0539">Nucleus</keyword>
<evidence type="ECO:0000259" key="7">
    <source>
        <dbReference type="PROSITE" id="PS50114"/>
    </source>
</evidence>
<keyword evidence="5" id="KW-0175">Coiled coil</keyword>
<proteinExistence type="predicted"/>
<evidence type="ECO:0000256" key="2">
    <source>
        <dbReference type="ARBA" id="ARBA00023163"/>
    </source>
</evidence>
<keyword evidence="4" id="KW-0479">Metal-binding</keyword>
<name>A0A4U5NG01_STECR</name>
<reference evidence="8 9" key="1">
    <citation type="journal article" date="2015" name="Genome Biol.">
        <title>Comparative genomics of Steinernema reveals deeply conserved gene regulatory networks.</title>
        <authorList>
            <person name="Dillman A.R."/>
            <person name="Macchietto M."/>
            <person name="Porter C.F."/>
            <person name="Rogers A."/>
            <person name="Williams B."/>
            <person name="Antoshechkin I."/>
            <person name="Lee M.M."/>
            <person name="Goodwin Z."/>
            <person name="Lu X."/>
            <person name="Lewis E.E."/>
            <person name="Goodrich-Blair H."/>
            <person name="Stock S.P."/>
            <person name="Adams B.J."/>
            <person name="Sternberg P.W."/>
            <person name="Mortazavi A."/>
        </authorList>
    </citation>
    <scope>NUCLEOTIDE SEQUENCE [LARGE SCALE GENOMIC DNA]</scope>
    <source>
        <strain evidence="8 9">ALL</strain>
    </source>
</reference>
<dbReference type="SMART" id="SM00401">
    <property type="entry name" value="ZnF_GATA"/>
    <property type="match status" value="2"/>
</dbReference>
<dbReference type="STRING" id="34508.A0A4U5NG01"/>
<dbReference type="InterPro" id="IPR000679">
    <property type="entry name" value="Znf_GATA"/>
</dbReference>
<evidence type="ECO:0000256" key="4">
    <source>
        <dbReference type="PROSITE-ProRule" id="PRU00094"/>
    </source>
</evidence>
<evidence type="ECO:0000313" key="9">
    <source>
        <dbReference type="Proteomes" id="UP000298663"/>
    </source>
</evidence>
<organism evidence="8 9">
    <name type="scientific">Steinernema carpocapsae</name>
    <name type="common">Entomopathogenic nematode</name>
    <dbReference type="NCBI Taxonomy" id="34508"/>
    <lineage>
        <taxon>Eukaryota</taxon>
        <taxon>Metazoa</taxon>
        <taxon>Ecdysozoa</taxon>
        <taxon>Nematoda</taxon>
        <taxon>Chromadorea</taxon>
        <taxon>Rhabditida</taxon>
        <taxon>Tylenchina</taxon>
        <taxon>Panagrolaimomorpha</taxon>
        <taxon>Strongyloidoidea</taxon>
        <taxon>Steinernematidae</taxon>
        <taxon>Steinernema</taxon>
    </lineage>
</organism>
<dbReference type="SUPFAM" id="SSF57716">
    <property type="entry name" value="Glucocorticoid receptor-like (DNA-binding domain)"/>
    <property type="match status" value="2"/>
</dbReference>
<gene>
    <name evidence="8" type="ORF">L596_015485</name>
</gene>
<dbReference type="GO" id="GO:0043565">
    <property type="term" value="F:sequence-specific DNA binding"/>
    <property type="evidence" value="ECO:0007669"/>
    <property type="project" value="InterPro"/>
</dbReference>
<dbReference type="AlphaFoldDB" id="A0A4U5NG01"/>
<dbReference type="Proteomes" id="UP000298663">
    <property type="component" value="Unassembled WGS sequence"/>
</dbReference>
<dbReference type="PROSITE" id="PS50114">
    <property type="entry name" value="GATA_ZN_FINGER_2"/>
    <property type="match status" value="2"/>
</dbReference>
<feature type="domain" description="GATA-type" evidence="7">
    <location>
        <begin position="292"/>
        <end position="321"/>
    </location>
</feature>
<reference evidence="8 9" key="2">
    <citation type="journal article" date="2019" name="G3 (Bethesda)">
        <title>Hybrid Assembly of the Genome of the Entomopathogenic Nematode Steinernema carpocapsae Identifies the X-Chromosome.</title>
        <authorList>
            <person name="Serra L."/>
            <person name="Macchietto M."/>
            <person name="Macias-Munoz A."/>
            <person name="McGill C.J."/>
            <person name="Rodriguez I.M."/>
            <person name="Rodriguez B."/>
            <person name="Murad R."/>
            <person name="Mortazavi A."/>
        </authorList>
    </citation>
    <scope>NUCLEOTIDE SEQUENCE [LARGE SCALE GENOMIC DNA]</scope>
    <source>
        <strain evidence="8 9">ALL</strain>
    </source>
</reference>
<evidence type="ECO:0000313" key="8">
    <source>
        <dbReference type="EMBL" id="TKR81646.1"/>
    </source>
</evidence>
<keyword evidence="2" id="KW-0804">Transcription</keyword>
<protein>
    <recommendedName>
        <fullName evidence="7">GATA-type domain-containing protein</fullName>
    </recommendedName>
</protein>
<accession>A0A4U5NG01</accession>
<evidence type="ECO:0000256" key="1">
    <source>
        <dbReference type="ARBA" id="ARBA00023015"/>
    </source>
</evidence>
<feature type="compositionally biased region" description="Basic and acidic residues" evidence="6">
    <location>
        <begin position="357"/>
        <end position="374"/>
    </location>
</feature>
<feature type="region of interest" description="Disordered" evidence="6">
    <location>
        <begin position="357"/>
        <end position="429"/>
    </location>
</feature>
<keyword evidence="4" id="KW-0862">Zinc</keyword>
<feature type="compositionally biased region" description="Acidic residues" evidence="6">
    <location>
        <begin position="407"/>
        <end position="421"/>
    </location>
</feature>
<comment type="caution">
    <text evidence="8">The sequence shown here is derived from an EMBL/GenBank/DDBJ whole genome shotgun (WGS) entry which is preliminary data.</text>
</comment>
<keyword evidence="4" id="KW-0863">Zinc-finger</keyword>
<dbReference type="Gene3D" id="3.30.50.10">
    <property type="entry name" value="Erythroid Transcription Factor GATA-1, subunit A"/>
    <property type="match status" value="2"/>
</dbReference>
<dbReference type="GO" id="GO:0006355">
    <property type="term" value="P:regulation of DNA-templated transcription"/>
    <property type="evidence" value="ECO:0007669"/>
    <property type="project" value="InterPro"/>
</dbReference>
<sequence length="438" mass="50051">MEDQKKEFEKILQQIHNYRRENSETPKPELKCRLCGKTDANTMKRRTKGSAWFCGECWRTTRNYSAEKERHCANCWGVILTDLSDVWLTNKHTKNSFCNAECAYKYSLPKDVQSVHSMALALSKQAASKTQQSHCQLCAATLNPKQGEKGHCHHCAYKNKEIVCPLCPGVGRNVPQDKIRYFPCPKHSVMEEKEKAKLVKEGLSADQAEKKVREMRKRVKTIAQQLEQLQAHGEEEKECSNCFASLPKQYKKNKNGTYLCNDCGIYEWRHGRPRPLACDGYFGMETAMKPPCSECQTNSTQSWVSDYGKRTICNACFVMKKSMPSDEHDLWTLNFENGQKRMKYDCDHLCKAKSEEPKTVRAETSKKTEEEVKKKPASKIEVAEEANETPAAPPLKAEKKTRKPSESEEENFEIVNDEGEAEQAQGIVGTIASWMPFF</sequence>